<dbReference type="Pfam" id="PF03878">
    <property type="entry name" value="YIF1"/>
    <property type="match status" value="1"/>
</dbReference>
<dbReference type="STRING" id="984485.A0A1E4RRR6"/>
<evidence type="ECO:0000256" key="5">
    <source>
        <dbReference type="ARBA" id="ARBA00022927"/>
    </source>
</evidence>
<keyword evidence="3 9" id="KW-0812">Transmembrane</keyword>
<accession>A0A1E4RRR6</accession>
<name>A0A1E4RRR6_9ASCO</name>
<dbReference type="EMBL" id="KV454538">
    <property type="protein sequence ID" value="ODV69916.1"/>
    <property type="molecule type" value="Genomic_DNA"/>
</dbReference>
<evidence type="ECO:0000256" key="7">
    <source>
        <dbReference type="ARBA" id="ARBA00023034"/>
    </source>
</evidence>
<dbReference type="PANTHER" id="PTHR14083">
    <property type="entry name" value="YIP1 INTERACTING FACTOR HOMOLOG YIF1 PROTEIN"/>
    <property type="match status" value="1"/>
</dbReference>
<dbReference type="PANTHER" id="PTHR14083:SF0">
    <property type="entry name" value="YIP1D-INTERACTING FACTOR 1, ISOFORM C"/>
    <property type="match status" value="1"/>
</dbReference>
<dbReference type="InterPro" id="IPR005578">
    <property type="entry name" value="Yif1_fam"/>
</dbReference>
<dbReference type="GO" id="GO:0005789">
    <property type="term" value="C:endoplasmic reticulum membrane"/>
    <property type="evidence" value="ECO:0007669"/>
    <property type="project" value="UniProtKB-SubCell"/>
</dbReference>
<evidence type="ECO:0000313" key="11">
    <source>
        <dbReference type="Proteomes" id="UP000095085"/>
    </source>
</evidence>
<keyword evidence="8 9" id="KW-0472">Membrane</keyword>
<dbReference type="GO" id="GO:0030134">
    <property type="term" value="C:COPII-coated ER to Golgi transport vesicle"/>
    <property type="evidence" value="ECO:0007669"/>
    <property type="project" value="TreeGrafter"/>
</dbReference>
<keyword evidence="6 9" id="KW-1133">Transmembrane helix</keyword>
<feature type="transmembrane region" description="Helical" evidence="9">
    <location>
        <begin position="229"/>
        <end position="249"/>
    </location>
</feature>
<gene>
    <name evidence="10" type="ORF">HYPBUDRAFT_102826</name>
</gene>
<dbReference type="Proteomes" id="UP000095085">
    <property type="component" value="Unassembled WGS sequence"/>
</dbReference>
<evidence type="ECO:0000256" key="6">
    <source>
        <dbReference type="ARBA" id="ARBA00022989"/>
    </source>
</evidence>
<comment type="similarity">
    <text evidence="1 9">Belongs to the YIF1 family.</text>
</comment>
<feature type="transmembrane region" description="Helical" evidence="9">
    <location>
        <begin position="164"/>
        <end position="181"/>
    </location>
</feature>
<sequence length="324" mass="35592">MYSPYGNIAQNLQHPQPQHASSFLSQSQYGNTQGVPAQGAQGAAPGQAGGAPYSAFLNDPATSMAAQFAKSSFGSSNQYIQQNFGSFIPGTLDLNYYFKVSNSYVMKKIGLILFPYRNKNWSRLTASDPAISLGSTGIASPVGVATPGNISFAPPAYDVNAPDLYIPLMAFITYILLWSLFQGINGEFHPQLFGYLASQTLACSVLDIFIFKIGLYLLNCSTQSSMWDLIAFSGYKYVSIIVLLCWKHLIGGGWFIYYAVVLTVTANLSLFLMRSLKFLVLPSSDSVTSTASNSISSRQRKLRIQFLFIYAVVVQFFIILFMSR</sequence>
<keyword evidence="11" id="KW-1185">Reference proteome</keyword>
<dbReference type="AlphaFoldDB" id="A0A1E4RRR6"/>
<dbReference type="OrthoDB" id="337750at2759"/>
<dbReference type="GO" id="GO:0005793">
    <property type="term" value="C:endoplasmic reticulum-Golgi intermediate compartment"/>
    <property type="evidence" value="ECO:0007669"/>
    <property type="project" value="UniProtKB-UniRule"/>
</dbReference>
<evidence type="ECO:0000256" key="2">
    <source>
        <dbReference type="ARBA" id="ARBA00022448"/>
    </source>
</evidence>
<evidence type="ECO:0000256" key="9">
    <source>
        <dbReference type="RuleBase" id="RU368073"/>
    </source>
</evidence>
<protein>
    <recommendedName>
        <fullName evidence="9">Protein YIF1</fullName>
    </recommendedName>
</protein>
<evidence type="ECO:0000313" key="10">
    <source>
        <dbReference type="EMBL" id="ODV69916.1"/>
    </source>
</evidence>
<reference evidence="11" key="1">
    <citation type="submission" date="2016-05" db="EMBL/GenBank/DDBJ databases">
        <title>Comparative genomics of biotechnologically important yeasts.</title>
        <authorList>
            <consortium name="DOE Joint Genome Institute"/>
            <person name="Riley R."/>
            <person name="Haridas S."/>
            <person name="Wolfe K.H."/>
            <person name="Lopes M.R."/>
            <person name="Hittinger C.T."/>
            <person name="Goker M."/>
            <person name="Salamov A."/>
            <person name="Wisecaver J."/>
            <person name="Long T.M."/>
            <person name="Aerts A.L."/>
            <person name="Barry K."/>
            <person name="Choi C."/>
            <person name="Clum A."/>
            <person name="Coughlan A.Y."/>
            <person name="Deshpande S."/>
            <person name="Douglass A.P."/>
            <person name="Hanson S.J."/>
            <person name="Klenk H.-P."/>
            <person name="Labutti K."/>
            <person name="Lapidus A."/>
            <person name="Lindquist E."/>
            <person name="Lipzen A."/>
            <person name="Meier-Kolthoff J.P."/>
            <person name="Ohm R.A."/>
            <person name="Otillar R.P."/>
            <person name="Pangilinan J."/>
            <person name="Peng Y."/>
            <person name="Rokas A."/>
            <person name="Rosa C.A."/>
            <person name="Scheuner C."/>
            <person name="Sibirny A.A."/>
            <person name="Slot J.C."/>
            <person name="Stielow J.B."/>
            <person name="Sun H."/>
            <person name="Kurtzman C.P."/>
            <person name="Blackwell M."/>
            <person name="Grigoriev I.V."/>
            <person name="Jeffries T.W."/>
        </authorList>
    </citation>
    <scope>NUCLEOTIDE SEQUENCE [LARGE SCALE GENOMIC DNA]</scope>
    <source>
        <strain evidence="11">NRRL Y-1933</strain>
    </source>
</reference>
<evidence type="ECO:0000256" key="1">
    <source>
        <dbReference type="ARBA" id="ARBA00009727"/>
    </source>
</evidence>
<proteinExistence type="inferred from homology"/>
<feature type="transmembrane region" description="Helical" evidence="9">
    <location>
        <begin position="304"/>
        <end position="323"/>
    </location>
</feature>
<organism evidence="10 11">
    <name type="scientific">Hyphopichia burtonii NRRL Y-1933</name>
    <dbReference type="NCBI Taxonomy" id="984485"/>
    <lineage>
        <taxon>Eukaryota</taxon>
        <taxon>Fungi</taxon>
        <taxon>Dikarya</taxon>
        <taxon>Ascomycota</taxon>
        <taxon>Saccharomycotina</taxon>
        <taxon>Pichiomycetes</taxon>
        <taxon>Debaryomycetaceae</taxon>
        <taxon>Hyphopichia</taxon>
    </lineage>
</organism>
<keyword evidence="5 9" id="KW-0653">Protein transport</keyword>
<dbReference type="GO" id="GO:0006888">
    <property type="term" value="P:endoplasmic reticulum to Golgi vesicle-mediated transport"/>
    <property type="evidence" value="ECO:0007669"/>
    <property type="project" value="UniProtKB-UniRule"/>
</dbReference>
<dbReference type="RefSeq" id="XP_020078983.1">
    <property type="nucleotide sequence ID" value="XM_020218226.1"/>
</dbReference>
<evidence type="ECO:0000256" key="4">
    <source>
        <dbReference type="ARBA" id="ARBA00022824"/>
    </source>
</evidence>
<comment type="subcellular location">
    <subcellularLocation>
        <location evidence="9">Endoplasmic reticulum membrane</location>
        <topology evidence="9">Multi-pass membrane protein</topology>
    </subcellularLocation>
    <subcellularLocation>
        <location evidence="9">Golgi apparatus membrane</location>
        <topology evidence="9">Multi-pass membrane protein</topology>
    </subcellularLocation>
</comment>
<dbReference type="GO" id="GO:0015031">
    <property type="term" value="P:protein transport"/>
    <property type="evidence" value="ECO:0007669"/>
    <property type="project" value="UniProtKB-KW"/>
</dbReference>
<feature type="transmembrane region" description="Helical" evidence="9">
    <location>
        <begin position="255"/>
        <end position="273"/>
    </location>
</feature>
<dbReference type="GO" id="GO:0000139">
    <property type="term" value="C:Golgi membrane"/>
    <property type="evidence" value="ECO:0007669"/>
    <property type="project" value="UniProtKB-SubCell"/>
</dbReference>
<evidence type="ECO:0000256" key="3">
    <source>
        <dbReference type="ARBA" id="ARBA00022692"/>
    </source>
</evidence>
<feature type="transmembrane region" description="Helical" evidence="9">
    <location>
        <begin position="193"/>
        <end position="217"/>
    </location>
</feature>
<evidence type="ECO:0000256" key="8">
    <source>
        <dbReference type="ARBA" id="ARBA00023136"/>
    </source>
</evidence>
<comment type="function">
    <text evidence="9">Has a role in transport between endoplasmic reticulum and Golgi.</text>
</comment>
<keyword evidence="4 9" id="KW-0256">Endoplasmic reticulum</keyword>
<keyword evidence="7 9" id="KW-0333">Golgi apparatus</keyword>
<dbReference type="GeneID" id="30992776"/>
<keyword evidence="2 9" id="KW-0813">Transport</keyword>